<name>A0ABP8ZGR0_9MICO</name>
<sequence>MTVRTAGGAAYSIEYRGLPGAGKQLSVLRHGGPDDPPETNKPMAPDRWYRVNLLTPLPPEIGTKVAMVLDPDDDVEPIVRYSTTVMSVVGTL</sequence>
<accession>A0ABP8ZGR0</accession>
<dbReference type="EMBL" id="BAABLP010000009">
    <property type="protein sequence ID" value="GAA4756092.1"/>
    <property type="molecule type" value="Genomic_DNA"/>
</dbReference>
<evidence type="ECO:0000313" key="1">
    <source>
        <dbReference type="EMBL" id="GAA4756092.1"/>
    </source>
</evidence>
<gene>
    <name evidence="1" type="ORF">GCM10025783_31760</name>
</gene>
<reference evidence="2" key="1">
    <citation type="journal article" date="2019" name="Int. J. Syst. Evol. Microbiol.">
        <title>The Global Catalogue of Microorganisms (GCM) 10K type strain sequencing project: providing services to taxonomists for standard genome sequencing and annotation.</title>
        <authorList>
            <consortium name="The Broad Institute Genomics Platform"/>
            <consortium name="The Broad Institute Genome Sequencing Center for Infectious Disease"/>
            <person name="Wu L."/>
            <person name="Ma J."/>
        </authorList>
    </citation>
    <scope>NUCLEOTIDE SEQUENCE [LARGE SCALE GENOMIC DNA]</scope>
    <source>
        <strain evidence="2">JCM 19015</strain>
    </source>
</reference>
<protein>
    <submittedName>
        <fullName evidence="1">Uncharacterized protein</fullName>
    </submittedName>
</protein>
<organism evidence="1 2">
    <name type="scientific">Amnibacterium soli</name>
    <dbReference type="NCBI Taxonomy" id="1282736"/>
    <lineage>
        <taxon>Bacteria</taxon>
        <taxon>Bacillati</taxon>
        <taxon>Actinomycetota</taxon>
        <taxon>Actinomycetes</taxon>
        <taxon>Micrococcales</taxon>
        <taxon>Microbacteriaceae</taxon>
        <taxon>Amnibacterium</taxon>
    </lineage>
</organism>
<evidence type="ECO:0000313" key="2">
    <source>
        <dbReference type="Proteomes" id="UP001500121"/>
    </source>
</evidence>
<proteinExistence type="predicted"/>
<dbReference type="Proteomes" id="UP001500121">
    <property type="component" value="Unassembled WGS sequence"/>
</dbReference>
<dbReference type="RefSeq" id="WP_345482328.1">
    <property type="nucleotide sequence ID" value="NZ_BAABLP010000009.1"/>
</dbReference>
<keyword evidence="2" id="KW-1185">Reference proteome</keyword>
<comment type="caution">
    <text evidence="1">The sequence shown here is derived from an EMBL/GenBank/DDBJ whole genome shotgun (WGS) entry which is preliminary data.</text>
</comment>